<dbReference type="RefSeq" id="XP_040715840.1">
    <property type="nucleotide sequence ID" value="XM_040858405.1"/>
</dbReference>
<sequence>MSYRGSGLMPFRTKQAHFLYNIASSAVLQAIANTGSDKLYKVLYGQLGDAFTCSGPNGYCMFVAASSYGAVACCPSDADEDWFPIWICRLRPILLALRPGFRRRLFHPHWRHSQRRCRGNFRHRTSRPGILVPNEEEQEFEEYLAPAPNAPRLPIWWPRFRLQPKNTLNSSSLASNSVPPLLSNKSKHRRVVSGKTSLRRPISTIPSFQPDQQQSLYQTLTPDVLYTVHDAGGDVAGRGRIRIIRTSFMSWDKTGTRRSKGEWFVVPSENAWGR</sequence>
<dbReference type="Proteomes" id="UP000193689">
    <property type="component" value="Unassembled WGS sequence"/>
</dbReference>
<comment type="caution">
    <text evidence="1">The sequence shown here is derived from an EMBL/GenBank/DDBJ whole genome shotgun (WGS) entry which is preliminary data.</text>
</comment>
<dbReference type="AlphaFoldDB" id="A0A1Y2DZ93"/>
<keyword evidence="2" id="KW-1185">Reference proteome</keyword>
<dbReference type="InParanoid" id="A0A1Y2DZ93"/>
<evidence type="ECO:0000313" key="2">
    <source>
        <dbReference type="Proteomes" id="UP000193689"/>
    </source>
</evidence>
<accession>A0A1Y2DZ93</accession>
<dbReference type="EMBL" id="MCFJ01000007">
    <property type="protein sequence ID" value="ORY64426.1"/>
    <property type="molecule type" value="Genomic_DNA"/>
</dbReference>
<dbReference type="GeneID" id="63774617"/>
<proteinExistence type="predicted"/>
<gene>
    <name evidence="1" type="ORF">BCR38DRAFT_409792</name>
</gene>
<protein>
    <submittedName>
        <fullName evidence="1">Uncharacterized protein</fullName>
    </submittedName>
</protein>
<organism evidence="1 2">
    <name type="scientific">Pseudomassariella vexata</name>
    <dbReference type="NCBI Taxonomy" id="1141098"/>
    <lineage>
        <taxon>Eukaryota</taxon>
        <taxon>Fungi</taxon>
        <taxon>Dikarya</taxon>
        <taxon>Ascomycota</taxon>
        <taxon>Pezizomycotina</taxon>
        <taxon>Sordariomycetes</taxon>
        <taxon>Xylariomycetidae</taxon>
        <taxon>Amphisphaeriales</taxon>
        <taxon>Pseudomassariaceae</taxon>
        <taxon>Pseudomassariella</taxon>
    </lineage>
</organism>
<name>A0A1Y2DZ93_9PEZI</name>
<reference evidence="1 2" key="1">
    <citation type="submission" date="2016-07" db="EMBL/GenBank/DDBJ databases">
        <title>Pervasive Adenine N6-methylation of Active Genes in Fungi.</title>
        <authorList>
            <consortium name="DOE Joint Genome Institute"/>
            <person name="Mondo S.J."/>
            <person name="Dannebaum R.O."/>
            <person name="Kuo R.C."/>
            <person name="Labutti K."/>
            <person name="Haridas S."/>
            <person name="Kuo A."/>
            <person name="Salamov A."/>
            <person name="Ahrendt S.R."/>
            <person name="Lipzen A."/>
            <person name="Sullivan W."/>
            <person name="Andreopoulos W.B."/>
            <person name="Clum A."/>
            <person name="Lindquist E."/>
            <person name="Daum C."/>
            <person name="Ramamoorthy G.K."/>
            <person name="Gryganskyi A."/>
            <person name="Culley D."/>
            <person name="Magnuson J.K."/>
            <person name="James T.Y."/>
            <person name="O'Malley M.A."/>
            <person name="Stajich J.E."/>
            <person name="Spatafora J.W."/>
            <person name="Visel A."/>
            <person name="Grigoriev I.V."/>
        </authorList>
    </citation>
    <scope>NUCLEOTIDE SEQUENCE [LARGE SCALE GENOMIC DNA]</scope>
    <source>
        <strain evidence="1 2">CBS 129021</strain>
    </source>
</reference>
<evidence type="ECO:0000313" key="1">
    <source>
        <dbReference type="EMBL" id="ORY64426.1"/>
    </source>
</evidence>